<dbReference type="PANTHER" id="PTHR30043:SF1">
    <property type="entry name" value="ABC TRANSPORT SYSTEM PERMEASE PROTEIN P69"/>
    <property type="match status" value="1"/>
</dbReference>
<comment type="similarity">
    <text evidence="7">Belongs to the binding-protein-dependent transport system permease family.</text>
</comment>
<feature type="transmembrane region" description="Helical" evidence="7">
    <location>
        <begin position="153"/>
        <end position="174"/>
    </location>
</feature>
<dbReference type="EMBL" id="JANFZH010000003">
    <property type="protein sequence ID" value="MCQ4838740.1"/>
    <property type="molecule type" value="Genomic_DNA"/>
</dbReference>
<keyword evidence="6 7" id="KW-0472">Membrane</keyword>
<keyword evidence="4 7" id="KW-0812">Transmembrane</keyword>
<feature type="transmembrane region" description="Helical" evidence="7">
    <location>
        <begin position="263"/>
        <end position="284"/>
    </location>
</feature>
<accession>A0ABT1RWN2</accession>
<comment type="caution">
    <text evidence="10">The sequence shown here is derived from an EMBL/GenBank/DDBJ whole genome shotgun (WGS) entry which is preliminary data.</text>
</comment>
<dbReference type="Proteomes" id="UP001524473">
    <property type="component" value="Unassembled WGS sequence"/>
</dbReference>
<evidence type="ECO:0000256" key="2">
    <source>
        <dbReference type="ARBA" id="ARBA00022448"/>
    </source>
</evidence>
<keyword evidence="11" id="KW-1185">Reference proteome</keyword>
<evidence type="ECO:0000256" key="4">
    <source>
        <dbReference type="ARBA" id="ARBA00022692"/>
    </source>
</evidence>
<dbReference type="RefSeq" id="WP_082942330.1">
    <property type="nucleotide sequence ID" value="NZ_CABKVV010000014.1"/>
</dbReference>
<dbReference type="SUPFAM" id="SSF161098">
    <property type="entry name" value="MetI-like"/>
    <property type="match status" value="1"/>
</dbReference>
<organism evidence="10 11">
    <name type="scientific">Neglectibacter timonensis</name>
    <dbReference type="NCBI Taxonomy" id="1776382"/>
    <lineage>
        <taxon>Bacteria</taxon>
        <taxon>Bacillati</taxon>
        <taxon>Bacillota</taxon>
        <taxon>Clostridia</taxon>
        <taxon>Eubacteriales</taxon>
        <taxon>Oscillospiraceae</taxon>
        <taxon>Neglectibacter</taxon>
    </lineage>
</organism>
<feature type="transmembrane region" description="Helical" evidence="7">
    <location>
        <begin position="233"/>
        <end position="251"/>
    </location>
</feature>
<evidence type="ECO:0000256" key="5">
    <source>
        <dbReference type="ARBA" id="ARBA00022989"/>
    </source>
</evidence>
<dbReference type="Gene3D" id="1.10.3720.10">
    <property type="entry name" value="MetI-like"/>
    <property type="match status" value="1"/>
</dbReference>
<feature type="region of interest" description="Disordered" evidence="8">
    <location>
        <begin position="1"/>
        <end position="29"/>
    </location>
</feature>
<keyword evidence="5 7" id="KW-1133">Transmembrane helix</keyword>
<protein>
    <submittedName>
        <fullName evidence="10">ABC transporter permease subunit</fullName>
    </submittedName>
</protein>
<comment type="subcellular location">
    <subcellularLocation>
        <location evidence="1 7">Cell membrane</location>
        <topology evidence="1 7">Multi-pass membrane protein</topology>
    </subcellularLocation>
</comment>
<evidence type="ECO:0000256" key="8">
    <source>
        <dbReference type="SAM" id="MobiDB-lite"/>
    </source>
</evidence>
<feature type="transmembrane region" description="Helical" evidence="7">
    <location>
        <begin position="130"/>
        <end position="147"/>
    </location>
</feature>
<evidence type="ECO:0000313" key="10">
    <source>
        <dbReference type="EMBL" id="MCQ4838740.1"/>
    </source>
</evidence>
<dbReference type="InterPro" id="IPR000515">
    <property type="entry name" value="MetI-like"/>
</dbReference>
<proteinExistence type="inferred from homology"/>
<feature type="transmembrane region" description="Helical" evidence="7">
    <location>
        <begin position="102"/>
        <end position="123"/>
    </location>
</feature>
<name>A0ABT1RWN2_9FIRM</name>
<dbReference type="PANTHER" id="PTHR30043">
    <property type="entry name" value="PHOSPHONATES TRANSPORT SYSTEM PERMEASE PROTEIN"/>
    <property type="match status" value="1"/>
</dbReference>
<keyword evidence="3" id="KW-1003">Cell membrane</keyword>
<dbReference type="Pfam" id="PF00528">
    <property type="entry name" value="BPD_transp_1"/>
    <property type="match status" value="1"/>
</dbReference>
<evidence type="ECO:0000259" key="9">
    <source>
        <dbReference type="PROSITE" id="PS50928"/>
    </source>
</evidence>
<reference evidence="10 11" key="1">
    <citation type="submission" date="2022-06" db="EMBL/GenBank/DDBJ databases">
        <title>Isolation of gut microbiota from human fecal samples.</title>
        <authorList>
            <person name="Pamer E.G."/>
            <person name="Barat B."/>
            <person name="Waligurski E."/>
            <person name="Medina S."/>
            <person name="Paddock L."/>
            <person name="Mostad J."/>
        </authorList>
    </citation>
    <scope>NUCLEOTIDE SEQUENCE [LARGE SCALE GENOMIC DNA]</scope>
    <source>
        <strain evidence="10 11">DFI.9.73</strain>
    </source>
</reference>
<evidence type="ECO:0000256" key="7">
    <source>
        <dbReference type="RuleBase" id="RU363032"/>
    </source>
</evidence>
<dbReference type="PROSITE" id="PS50928">
    <property type="entry name" value="ABC_TM1"/>
    <property type="match status" value="1"/>
</dbReference>
<feature type="transmembrane region" description="Helical" evidence="7">
    <location>
        <begin position="208"/>
        <end position="227"/>
    </location>
</feature>
<gene>
    <name evidence="10" type="ORF">NE695_02290</name>
</gene>
<evidence type="ECO:0000256" key="6">
    <source>
        <dbReference type="ARBA" id="ARBA00023136"/>
    </source>
</evidence>
<evidence type="ECO:0000313" key="11">
    <source>
        <dbReference type="Proteomes" id="UP001524473"/>
    </source>
</evidence>
<evidence type="ECO:0000256" key="1">
    <source>
        <dbReference type="ARBA" id="ARBA00004651"/>
    </source>
</evidence>
<feature type="transmembrane region" description="Helical" evidence="7">
    <location>
        <begin position="44"/>
        <end position="64"/>
    </location>
</feature>
<sequence>MTDLTDALGGRFPLPRETPEEDSSLLRDRKGRIRTKDPARDRTLKLFLAAFLVIGIAAMLLMKIDWLQFCEGLVRIPEALGKLIQIDFSQIDITFSSLLESIGVAVLSTVYSMVGGMILAVFLAKNLTPFKWVATVLSAALTFLRAIPSIIWVLLVLVCVGFGPSAGIIGICIFSTSFFARSFAQCFEEVPEETLEALRAMGAGRVKIFFSAVLPSAFTGILAWTSISFESNFEASAVLGTVGAGGIGYVISNCMTRYAYGQAIVAIVMVLLFTYIMELAFTAVKEKNGKIK</sequence>
<dbReference type="InterPro" id="IPR035906">
    <property type="entry name" value="MetI-like_sf"/>
</dbReference>
<keyword evidence="2 7" id="KW-0813">Transport</keyword>
<feature type="domain" description="ABC transmembrane type-1" evidence="9">
    <location>
        <begin position="98"/>
        <end position="281"/>
    </location>
</feature>
<evidence type="ECO:0000256" key="3">
    <source>
        <dbReference type="ARBA" id="ARBA00022475"/>
    </source>
</evidence>
<dbReference type="GeneID" id="90533909"/>
<dbReference type="CDD" id="cd06261">
    <property type="entry name" value="TM_PBP2"/>
    <property type="match status" value="1"/>
</dbReference>